<evidence type="ECO:0000313" key="2">
    <source>
        <dbReference type="Proteomes" id="UP000264036"/>
    </source>
</evidence>
<dbReference type="EMBL" id="DOEK01000002">
    <property type="protein sequence ID" value="HBP27794.1"/>
    <property type="molecule type" value="Genomic_DNA"/>
</dbReference>
<evidence type="ECO:0000313" key="1">
    <source>
        <dbReference type="EMBL" id="HBP27794.1"/>
    </source>
</evidence>
<comment type="caution">
    <text evidence="1">The sequence shown here is derived from an EMBL/GenBank/DDBJ whole genome shotgun (WGS) entry which is preliminary data.</text>
</comment>
<dbReference type="Proteomes" id="UP000264036">
    <property type="component" value="Unassembled WGS sequence"/>
</dbReference>
<gene>
    <name evidence="1" type="ORF">DD666_00060</name>
</gene>
<dbReference type="AlphaFoldDB" id="A0A356LA42"/>
<protein>
    <submittedName>
        <fullName evidence="1">Uncharacterized protein</fullName>
    </submittedName>
</protein>
<name>A0A356LA42_9BURK</name>
<organism evidence="1 2">
    <name type="scientific">Advenella kashmirensis</name>
    <dbReference type="NCBI Taxonomy" id="310575"/>
    <lineage>
        <taxon>Bacteria</taxon>
        <taxon>Pseudomonadati</taxon>
        <taxon>Pseudomonadota</taxon>
        <taxon>Betaproteobacteria</taxon>
        <taxon>Burkholderiales</taxon>
        <taxon>Alcaligenaceae</taxon>
    </lineage>
</organism>
<reference evidence="1 2" key="1">
    <citation type="journal article" date="2018" name="Nat. Biotechnol.">
        <title>A standardized bacterial taxonomy based on genome phylogeny substantially revises the tree of life.</title>
        <authorList>
            <person name="Parks D.H."/>
            <person name="Chuvochina M."/>
            <person name="Waite D.W."/>
            <person name="Rinke C."/>
            <person name="Skarshewski A."/>
            <person name="Chaumeil P.A."/>
            <person name="Hugenholtz P."/>
        </authorList>
    </citation>
    <scope>NUCLEOTIDE SEQUENCE [LARGE SCALE GENOMIC DNA]</scope>
    <source>
        <strain evidence="1">UBA10707</strain>
    </source>
</reference>
<accession>A0A356LA42</accession>
<sequence length="60" mass="6530">TGLHDVQDVNNTNMRWTTGEAVIPASLVPASKSSIALDLSVLRTNMYWTSGEQQKARKAA</sequence>
<proteinExistence type="predicted"/>
<feature type="non-terminal residue" evidence="1">
    <location>
        <position position="1"/>
    </location>
</feature>